<evidence type="ECO:0000313" key="1">
    <source>
        <dbReference type="EMBL" id="GAF02990.1"/>
    </source>
</evidence>
<dbReference type="OrthoDB" id="1123366at2"/>
<accession>W7XX26</accession>
<dbReference type="RefSeq" id="WP_027471977.1">
    <property type="nucleotide sequence ID" value="NZ_BAMD01000016.1"/>
</dbReference>
<reference evidence="1 2" key="1">
    <citation type="journal article" date="2014" name="Genome Announc.">
        <title>Draft Genome Sequence of Cytophaga fermentans JCM 21142T, a Facultative Anaerobe Isolated from Marine Mud.</title>
        <authorList>
            <person name="Starns D."/>
            <person name="Oshima K."/>
            <person name="Suda W."/>
            <person name="Iino T."/>
            <person name="Yuki M."/>
            <person name="Inoue J."/>
            <person name="Kitamura K."/>
            <person name="Iida T."/>
            <person name="Darby A."/>
            <person name="Hattori M."/>
            <person name="Ohkuma M."/>
        </authorList>
    </citation>
    <scope>NUCLEOTIDE SEQUENCE [LARGE SCALE GENOMIC DNA]</scope>
    <source>
        <strain evidence="1 2">JCM 21142</strain>
    </source>
</reference>
<sequence>MKSNLAKKCFVCEKELDQVVHKNKVTLLPVCNECKGSVREKAKEQEMLDSLADGFVCGCI</sequence>
<dbReference type="EMBL" id="BAMD01000016">
    <property type="protein sequence ID" value="GAF02990.1"/>
    <property type="molecule type" value="Genomic_DNA"/>
</dbReference>
<protein>
    <submittedName>
        <fullName evidence="1">Uncharacterized protein</fullName>
    </submittedName>
</protein>
<keyword evidence="2" id="KW-1185">Reference proteome</keyword>
<name>W7XX26_9BACT</name>
<proteinExistence type="predicted"/>
<organism evidence="1 2">
    <name type="scientific">Saccharicrinis fermentans DSM 9555 = JCM 21142</name>
    <dbReference type="NCBI Taxonomy" id="869213"/>
    <lineage>
        <taxon>Bacteria</taxon>
        <taxon>Pseudomonadati</taxon>
        <taxon>Bacteroidota</taxon>
        <taxon>Bacteroidia</taxon>
        <taxon>Marinilabiliales</taxon>
        <taxon>Marinilabiliaceae</taxon>
        <taxon>Saccharicrinis</taxon>
    </lineage>
</organism>
<evidence type="ECO:0000313" key="2">
    <source>
        <dbReference type="Proteomes" id="UP000019402"/>
    </source>
</evidence>
<gene>
    <name evidence="1" type="ORF">JCM21142_41642</name>
</gene>
<dbReference type="Proteomes" id="UP000019402">
    <property type="component" value="Unassembled WGS sequence"/>
</dbReference>
<comment type="caution">
    <text evidence="1">The sequence shown here is derived from an EMBL/GenBank/DDBJ whole genome shotgun (WGS) entry which is preliminary data.</text>
</comment>
<dbReference type="AlphaFoldDB" id="W7XX26"/>